<name>A0A9P0LUU3_ACAOB</name>
<dbReference type="OrthoDB" id="2129069at2759"/>
<evidence type="ECO:0000313" key="1">
    <source>
        <dbReference type="EMBL" id="CAH2006030.1"/>
    </source>
</evidence>
<organism evidence="1 2">
    <name type="scientific">Acanthoscelides obtectus</name>
    <name type="common">Bean weevil</name>
    <name type="synonym">Bruchus obtectus</name>
    <dbReference type="NCBI Taxonomy" id="200917"/>
    <lineage>
        <taxon>Eukaryota</taxon>
        <taxon>Metazoa</taxon>
        <taxon>Ecdysozoa</taxon>
        <taxon>Arthropoda</taxon>
        <taxon>Hexapoda</taxon>
        <taxon>Insecta</taxon>
        <taxon>Pterygota</taxon>
        <taxon>Neoptera</taxon>
        <taxon>Endopterygota</taxon>
        <taxon>Coleoptera</taxon>
        <taxon>Polyphaga</taxon>
        <taxon>Cucujiformia</taxon>
        <taxon>Chrysomeloidea</taxon>
        <taxon>Chrysomelidae</taxon>
        <taxon>Bruchinae</taxon>
        <taxon>Bruchini</taxon>
        <taxon>Acanthoscelides</taxon>
    </lineage>
</organism>
<comment type="caution">
    <text evidence="1">The sequence shown here is derived from an EMBL/GenBank/DDBJ whole genome shotgun (WGS) entry which is preliminary data.</text>
</comment>
<dbReference type="AlphaFoldDB" id="A0A9P0LUU3"/>
<dbReference type="EMBL" id="CAKOFQ010007666">
    <property type="protein sequence ID" value="CAH2006030.1"/>
    <property type="molecule type" value="Genomic_DNA"/>
</dbReference>
<protein>
    <submittedName>
        <fullName evidence="1">Uncharacterized protein</fullName>
    </submittedName>
</protein>
<reference evidence="1" key="1">
    <citation type="submission" date="2022-03" db="EMBL/GenBank/DDBJ databases">
        <authorList>
            <person name="Sayadi A."/>
        </authorList>
    </citation>
    <scope>NUCLEOTIDE SEQUENCE</scope>
</reference>
<accession>A0A9P0LUU3</accession>
<dbReference type="Proteomes" id="UP001152888">
    <property type="component" value="Unassembled WGS sequence"/>
</dbReference>
<proteinExistence type="predicted"/>
<gene>
    <name evidence="1" type="ORF">ACAOBT_LOCUS28869</name>
</gene>
<evidence type="ECO:0000313" key="2">
    <source>
        <dbReference type="Proteomes" id="UP001152888"/>
    </source>
</evidence>
<keyword evidence="2" id="KW-1185">Reference proteome</keyword>
<sequence length="84" mass="9598">MKPSFLSSPLPCGQTVRRLRGVGVWIILEKWSVKKEAAKEEAKKQEMRDLQSTIGELFIHTEEHDAQIRELTRKIHDIGTNVGT</sequence>